<feature type="transmembrane region" description="Helical" evidence="1">
    <location>
        <begin position="186"/>
        <end position="206"/>
    </location>
</feature>
<dbReference type="InterPro" id="IPR025699">
    <property type="entry name" value="ABC2_memb-like"/>
</dbReference>
<evidence type="ECO:0000313" key="2">
    <source>
        <dbReference type="EMBL" id="SHI27304.1"/>
    </source>
</evidence>
<feature type="transmembrane region" description="Helical" evidence="1">
    <location>
        <begin position="146"/>
        <end position="166"/>
    </location>
</feature>
<keyword evidence="3" id="KW-1185">Reference proteome</keyword>
<organism evidence="2 3">
    <name type="scientific">Butyrivibrio fibrisolvens DSM 3071</name>
    <dbReference type="NCBI Taxonomy" id="1121131"/>
    <lineage>
        <taxon>Bacteria</taxon>
        <taxon>Bacillati</taxon>
        <taxon>Bacillota</taxon>
        <taxon>Clostridia</taxon>
        <taxon>Lachnospirales</taxon>
        <taxon>Lachnospiraceae</taxon>
        <taxon>Butyrivibrio</taxon>
    </lineage>
</organism>
<dbReference type="OrthoDB" id="2313863at2"/>
<feature type="transmembrane region" description="Helical" evidence="1">
    <location>
        <begin position="20"/>
        <end position="42"/>
    </location>
</feature>
<keyword evidence="1" id="KW-0812">Transmembrane</keyword>
<evidence type="ECO:0000313" key="3">
    <source>
        <dbReference type="Proteomes" id="UP000184278"/>
    </source>
</evidence>
<dbReference type="PANTHER" id="PTHR41309">
    <property type="entry name" value="MEMBRANE PROTEIN-RELATED"/>
    <property type="match status" value="1"/>
</dbReference>
<dbReference type="Proteomes" id="UP000184278">
    <property type="component" value="Unassembled WGS sequence"/>
</dbReference>
<keyword evidence="1" id="KW-0472">Membrane</keyword>
<feature type="transmembrane region" description="Helical" evidence="1">
    <location>
        <begin position="81"/>
        <end position="102"/>
    </location>
</feature>
<dbReference type="RefSeq" id="WP_073388441.1">
    <property type="nucleotide sequence ID" value="NZ_FQXK01000022.1"/>
</dbReference>
<dbReference type="GeneID" id="89511166"/>
<sequence length="216" mass="23828">MLGLIEKDLRLTLVRKQTLVIFLVMALVMGMSMNGSFLISYLTMLAMIVGTGSITYDEYDNGFSFLMTLPFDRKTYVREKYLFSLIVSVAAWCFGAIVFAIIDVVRNGGASLSEIPMMTAVIPSMYIATAIIIPLQFKYGAEKSRLALFTIFGLIAVLVLGSKSLLKDSITPVVNIINTLQNLSGAVIILILVTFCGIVSVISYLFSVQIMEKKEF</sequence>
<proteinExistence type="predicted"/>
<accession>A0A1M5ZSW4</accession>
<evidence type="ECO:0000256" key="1">
    <source>
        <dbReference type="SAM" id="Phobius"/>
    </source>
</evidence>
<dbReference type="AlphaFoldDB" id="A0A1M5ZSW4"/>
<dbReference type="STRING" id="1121131.SAMN02745229_02632"/>
<feature type="transmembrane region" description="Helical" evidence="1">
    <location>
        <begin position="114"/>
        <end position="134"/>
    </location>
</feature>
<name>A0A1M5ZSW4_BUTFI</name>
<reference evidence="3" key="1">
    <citation type="submission" date="2016-11" db="EMBL/GenBank/DDBJ databases">
        <authorList>
            <person name="Varghese N."/>
            <person name="Submissions S."/>
        </authorList>
    </citation>
    <scope>NUCLEOTIDE SEQUENCE [LARGE SCALE GENOMIC DNA]</scope>
    <source>
        <strain evidence="3">DSM 3071</strain>
    </source>
</reference>
<dbReference type="PANTHER" id="PTHR41309:SF2">
    <property type="entry name" value="MEMBRANE PROTEIN"/>
    <property type="match status" value="1"/>
</dbReference>
<gene>
    <name evidence="2" type="ORF">SAMN02745229_02632</name>
</gene>
<dbReference type="EMBL" id="FQXK01000022">
    <property type="protein sequence ID" value="SHI27304.1"/>
    <property type="molecule type" value="Genomic_DNA"/>
</dbReference>
<dbReference type="Pfam" id="PF13346">
    <property type="entry name" value="ABC2_membrane_5"/>
    <property type="match status" value="1"/>
</dbReference>
<keyword evidence="1" id="KW-1133">Transmembrane helix</keyword>
<protein>
    <submittedName>
        <fullName evidence="2">ABC-2 family transporter protein</fullName>
    </submittedName>
</protein>